<dbReference type="InterPro" id="IPR002659">
    <property type="entry name" value="Glyco_trans_31"/>
</dbReference>
<keyword evidence="4" id="KW-0812">Transmembrane</keyword>
<comment type="subcellular location">
    <subcellularLocation>
        <location evidence="1">Golgi apparatus membrane</location>
        <topology evidence="1">Single-pass type II membrane protein</topology>
    </subcellularLocation>
</comment>
<accession>A0A1Y5SVQ4</accession>
<evidence type="ECO:0000256" key="5">
    <source>
        <dbReference type="ARBA" id="ARBA00022968"/>
    </source>
</evidence>
<evidence type="ECO:0000259" key="10">
    <source>
        <dbReference type="PROSITE" id="PS51304"/>
    </source>
</evidence>
<dbReference type="SUPFAM" id="SSF49899">
    <property type="entry name" value="Concanavalin A-like lectins/glucanases"/>
    <property type="match status" value="1"/>
</dbReference>
<dbReference type="InterPro" id="IPR001079">
    <property type="entry name" value="Galectin_CRD"/>
</dbReference>
<dbReference type="PROSITE" id="PS51304">
    <property type="entry name" value="GALECTIN"/>
    <property type="match status" value="1"/>
</dbReference>
<evidence type="ECO:0000313" key="11">
    <source>
        <dbReference type="EMBL" id="SLN46274.1"/>
    </source>
</evidence>
<evidence type="ECO:0000256" key="4">
    <source>
        <dbReference type="ARBA" id="ARBA00022692"/>
    </source>
</evidence>
<name>A0A1Y5SVQ4_9RHOB</name>
<evidence type="ECO:0000256" key="6">
    <source>
        <dbReference type="ARBA" id="ARBA00022989"/>
    </source>
</evidence>
<dbReference type="Pfam" id="PF01762">
    <property type="entry name" value="Galactosyl_T"/>
    <property type="match status" value="1"/>
</dbReference>
<evidence type="ECO:0000256" key="8">
    <source>
        <dbReference type="ARBA" id="ARBA00023136"/>
    </source>
</evidence>
<dbReference type="InterPro" id="IPR013320">
    <property type="entry name" value="ConA-like_dom_sf"/>
</dbReference>
<dbReference type="Gene3D" id="2.60.120.200">
    <property type="match status" value="1"/>
</dbReference>
<keyword evidence="5" id="KW-0735">Signal-anchor</keyword>
<evidence type="ECO:0000256" key="2">
    <source>
        <dbReference type="ARBA" id="ARBA00022676"/>
    </source>
</evidence>
<dbReference type="CDD" id="cd00761">
    <property type="entry name" value="Glyco_tranf_GTA_type"/>
    <property type="match status" value="1"/>
</dbReference>
<dbReference type="PANTHER" id="PTHR11214:SF3">
    <property type="entry name" value="BETA-1,3-GALACTOSYLTRANSFERASE 6"/>
    <property type="match status" value="1"/>
</dbReference>
<feature type="domain" description="Galectin" evidence="10">
    <location>
        <begin position="1"/>
        <end position="125"/>
    </location>
</feature>
<feature type="compositionally biased region" description="Basic and acidic residues" evidence="9">
    <location>
        <begin position="922"/>
        <end position="934"/>
    </location>
</feature>
<dbReference type="Proteomes" id="UP000193827">
    <property type="component" value="Unassembled WGS sequence"/>
</dbReference>
<keyword evidence="12" id="KW-1185">Reference proteome</keyword>
<dbReference type="RefSeq" id="WP_176228628.1">
    <property type="nucleotide sequence ID" value="NZ_FWFL01000005.1"/>
</dbReference>
<evidence type="ECO:0000256" key="7">
    <source>
        <dbReference type="ARBA" id="ARBA00023034"/>
    </source>
</evidence>
<evidence type="ECO:0000256" key="3">
    <source>
        <dbReference type="ARBA" id="ARBA00022679"/>
    </source>
</evidence>
<feature type="region of interest" description="Disordered" evidence="9">
    <location>
        <begin position="922"/>
        <end position="944"/>
    </location>
</feature>
<gene>
    <name evidence="11" type="ORF">PEL8287_02398</name>
</gene>
<sequence>MFDFRTIGGADFGYLVDFSEYDYANVSFFDKHRKNIPFHLSLRRKTGLAVINTRLDGTWADEIYKEVTLARRGDKVTINFEKNDFVCVRLNGNDLFSFEGDFAGLSEIQLVEFNGGLVQDSLEVQGPANKNRESLGSLELAGYLDIQGWSIDPGLPRQNPEITIEGLTEAILVERRPMLNLAAAHGLSDPQVGIYAVLPGRIWEAAPDGENLTISLSNNGFACGKPLILTRKEVLQRIERMCRQDSAENNTFEQLLAIEHVHFGEFWEALSPHAQAVLQKAATTFGVSDFLNTSDTGAVRVQPEEPESRLLGKIRGLYAEYLSQTQNPDRIAILGKLLDDYPLAPARLHELVLTLTEEFCQAGSFHELYGLAHSYGLRGFGPAEDNWRNTSTLPYLCREGRLEDAQALMWQIANTHGEGGRKSGWLVTSALNWSIRFFITECNTPSKFDYLKQFIYAFFALVDKCSLAYFDFTPSTELIDATTTLLSNSDRLPEDFGGEIETFALRVFGLSNHFWERVADEISNGNIEPSPRLETGASCFDLMRQRMSDKTVDVEPALAFFQAFKTVDVERFRLELLGPLGLQRPKDKDILDALLISGRDPSESVMRYLGFPGVQAPRSGALDMVARDAVRARYLKSKKAPYYNLQFDISRYIIDFTASLDTKDSGNRVESLRAILDRIQLLSSKQSEFLGIGMAINLFQLLIKIDREDLALHVMAWIGAIRAELPKEQQVGLFEAPAIHCALMSLHVTAEGLGSELGHSVSRLFPRFDPKAIDLPVGGPMAKQRNAGSALFDTLVVVFSCKQNLNSRVASMRDGWLSKLQELGVPFLVVVGDGEGQLVDDVLHVDASDSYEGLPQKTLASVKWVYENTSFSHMFKIDDDCFLDPEEFFLSQSYRKFDYYGRRLERVLGQMDRTWHFSKSTSERGRKELDKSPEPSEYADGGSGYALSRKAMQCITRNSQTEAGQRLVSASFMEDKTVGDLLAMSNIRVADEDYYVSIRRRSYKDATPVAMWENSFNAGSSTPVKQVHLDNQADQKSAFQGLKSSGLFPKKIWPTYGKARLGDATNILELISDQSKLEKLNAEPLAVVACVRNEMFMLPHFLAHYRKLGVKAFLVADNCSDDGTLDYLLDQPDVAVFSVDTLYKDSQYGVAWQINILANLRVGRWSLLADADELLVYPGWEKTKLPKLLAGRDYKDTDAVRILMLDMYPQRRLSDVEFKSGDPFSEAGFVDKTPFIDNPSGRGPFSDGHTVSSALRHRLLPSSRRDLFVAQKIALLKYKPWMRLSAGLHYVADVKQAQAEMIFGHFKYNAHFRQKALAEVARGQHFNNAEEYRRYLALTAEGREVIYDPAVSVPWRECETVKRLLKC</sequence>
<evidence type="ECO:0000313" key="12">
    <source>
        <dbReference type="Proteomes" id="UP000193827"/>
    </source>
</evidence>
<dbReference type="GO" id="GO:0016020">
    <property type="term" value="C:membrane"/>
    <property type="evidence" value="ECO:0007669"/>
    <property type="project" value="InterPro"/>
</dbReference>
<dbReference type="GO" id="GO:0030246">
    <property type="term" value="F:carbohydrate binding"/>
    <property type="evidence" value="ECO:0007669"/>
    <property type="project" value="InterPro"/>
</dbReference>
<dbReference type="EMBL" id="FWFL01000005">
    <property type="protein sequence ID" value="SLN46274.1"/>
    <property type="molecule type" value="Genomic_DNA"/>
</dbReference>
<dbReference type="GO" id="GO:0006493">
    <property type="term" value="P:protein O-linked glycosylation"/>
    <property type="evidence" value="ECO:0007669"/>
    <property type="project" value="TreeGrafter"/>
</dbReference>
<dbReference type="Pfam" id="PF13704">
    <property type="entry name" value="Glyco_tranf_2_4"/>
    <property type="match status" value="1"/>
</dbReference>
<keyword evidence="3 11" id="KW-0808">Transferase</keyword>
<proteinExistence type="predicted"/>
<keyword evidence="7" id="KW-0333">Golgi apparatus</keyword>
<reference evidence="11 12" key="1">
    <citation type="submission" date="2017-03" db="EMBL/GenBank/DDBJ databases">
        <authorList>
            <person name="Afonso C.L."/>
            <person name="Miller P.J."/>
            <person name="Scott M.A."/>
            <person name="Spackman E."/>
            <person name="Goraichik I."/>
            <person name="Dimitrov K.M."/>
            <person name="Suarez D.L."/>
            <person name="Swayne D.E."/>
        </authorList>
    </citation>
    <scope>NUCLEOTIDE SEQUENCE [LARGE SCALE GENOMIC DNA]</scope>
    <source>
        <strain evidence="11 12">CECT 8287</strain>
    </source>
</reference>
<evidence type="ECO:0000256" key="1">
    <source>
        <dbReference type="ARBA" id="ARBA00004323"/>
    </source>
</evidence>
<evidence type="ECO:0000256" key="9">
    <source>
        <dbReference type="SAM" id="MobiDB-lite"/>
    </source>
</evidence>
<keyword evidence="6" id="KW-1133">Transmembrane helix</keyword>
<organism evidence="11 12">
    <name type="scientific">Roseovarius litorisediminis</name>
    <dbReference type="NCBI Taxonomy" id="1312363"/>
    <lineage>
        <taxon>Bacteria</taxon>
        <taxon>Pseudomonadati</taxon>
        <taxon>Pseudomonadota</taxon>
        <taxon>Alphaproteobacteria</taxon>
        <taxon>Rhodobacterales</taxon>
        <taxon>Roseobacteraceae</taxon>
        <taxon>Roseovarius</taxon>
    </lineage>
</organism>
<dbReference type="GO" id="GO:0008378">
    <property type="term" value="F:galactosyltransferase activity"/>
    <property type="evidence" value="ECO:0007669"/>
    <property type="project" value="UniProtKB-ARBA"/>
</dbReference>
<protein>
    <submittedName>
        <fullName evidence="11">Galactosyltransferase</fullName>
    </submittedName>
</protein>
<keyword evidence="2 11" id="KW-0328">Glycosyltransferase</keyword>
<dbReference type="Gene3D" id="3.90.550.50">
    <property type="match status" value="1"/>
</dbReference>
<keyword evidence="8" id="KW-0472">Membrane</keyword>
<dbReference type="PANTHER" id="PTHR11214">
    <property type="entry name" value="BETA-1,3-N-ACETYLGLUCOSAMINYLTRANSFERASE"/>
    <property type="match status" value="1"/>
</dbReference>